<feature type="transmembrane region" description="Helical" evidence="7">
    <location>
        <begin position="110"/>
        <end position="129"/>
    </location>
</feature>
<feature type="transmembrane region" description="Helical" evidence="7">
    <location>
        <begin position="70"/>
        <end position="98"/>
    </location>
</feature>
<gene>
    <name evidence="9" type="ORF">H9717_13625</name>
</gene>
<evidence type="ECO:0000256" key="6">
    <source>
        <dbReference type="ARBA" id="ARBA00023136"/>
    </source>
</evidence>
<keyword evidence="3" id="KW-1003">Cell membrane</keyword>
<evidence type="ECO:0000256" key="4">
    <source>
        <dbReference type="ARBA" id="ARBA00022692"/>
    </source>
</evidence>
<evidence type="ECO:0000313" key="10">
    <source>
        <dbReference type="Proteomes" id="UP000886858"/>
    </source>
</evidence>
<dbReference type="InterPro" id="IPR035906">
    <property type="entry name" value="MetI-like_sf"/>
</dbReference>
<reference evidence="9" key="1">
    <citation type="journal article" date="2021" name="PeerJ">
        <title>Extensive microbial diversity within the chicken gut microbiome revealed by metagenomics and culture.</title>
        <authorList>
            <person name="Gilroy R."/>
            <person name="Ravi A."/>
            <person name="Getino M."/>
            <person name="Pursley I."/>
            <person name="Horton D.L."/>
            <person name="Alikhan N.F."/>
            <person name="Baker D."/>
            <person name="Gharbi K."/>
            <person name="Hall N."/>
            <person name="Watson M."/>
            <person name="Adriaenssens E.M."/>
            <person name="Foster-Nyarko E."/>
            <person name="Jarju S."/>
            <person name="Secka A."/>
            <person name="Antonio M."/>
            <person name="Oren A."/>
            <person name="Chaudhuri R.R."/>
            <person name="La Ragione R."/>
            <person name="Hildebrand F."/>
            <person name="Pallen M.J."/>
        </authorList>
    </citation>
    <scope>NUCLEOTIDE SEQUENCE</scope>
    <source>
        <strain evidence="9">CHK179-7159</strain>
    </source>
</reference>
<dbReference type="AlphaFoldDB" id="A0A9D2L259"/>
<evidence type="ECO:0000256" key="1">
    <source>
        <dbReference type="ARBA" id="ARBA00004651"/>
    </source>
</evidence>
<dbReference type="InterPro" id="IPR000515">
    <property type="entry name" value="MetI-like"/>
</dbReference>
<dbReference type="GO" id="GO:0005886">
    <property type="term" value="C:plasma membrane"/>
    <property type="evidence" value="ECO:0007669"/>
    <property type="project" value="UniProtKB-SubCell"/>
</dbReference>
<accession>A0A9D2L259</accession>
<feature type="transmembrane region" description="Helical" evidence="7">
    <location>
        <begin position="183"/>
        <end position="205"/>
    </location>
</feature>
<evidence type="ECO:0000256" key="5">
    <source>
        <dbReference type="ARBA" id="ARBA00022989"/>
    </source>
</evidence>
<feature type="transmembrane region" description="Helical" evidence="7">
    <location>
        <begin position="260"/>
        <end position="280"/>
    </location>
</feature>
<evidence type="ECO:0000256" key="7">
    <source>
        <dbReference type="SAM" id="Phobius"/>
    </source>
</evidence>
<dbReference type="EMBL" id="DWYY01000155">
    <property type="protein sequence ID" value="HJA94125.1"/>
    <property type="molecule type" value="Genomic_DNA"/>
</dbReference>
<keyword evidence="5 7" id="KW-1133">Transmembrane helix</keyword>
<keyword evidence="6 7" id="KW-0472">Membrane</keyword>
<feature type="transmembrane region" description="Helical" evidence="7">
    <location>
        <begin position="12"/>
        <end position="38"/>
    </location>
</feature>
<dbReference type="PROSITE" id="PS50928">
    <property type="entry name" value="ABC_TM1"/>
    <property type="match status" value="1"/>
</dbReference>
<comment type="subcellular location">
    <subcellularLocation>
        <location evidence="1">Cell membrane</location>
        <topology evidence="1">Multi-pass membrane protein</topology>
    </subcellularLocation>
</comment>
<feature type="domain" description="ABC transmembrane type-1" evidence="8">
    <location>
        <begin position="75"/>
        <end position="273"/>
    </location>
</feature>
<reference evidence="9" key="2">
    <citation type="submission" date="2021-04" db="EMBL/GenBank/DDBJ databases">
        <authorList>
            <person name="Gilroy R."/>
        </authorList>
    </citation>
    <scope>NUCLEOTIDE SEQUENCE</scope>
    <source>
        <strain evidence="9">CHK179-7159</strain>
    </source>
</reference>
<keyword evidence="2" id="KW-0813">Transport</keyword>
<organism evidence="9 10">
    <name type="scientific">Candidatus Eisenbergiella merdipullorum</name>
    <dbReference type="NCBI Taxonomy" id="2838553"/>
    <lineage>
        <taxon>Bacteria</taxon>
        <taxon>Bacillati</taxon>
        <taxon>Bacillota</taxon>
        <taxon>Clostridia</taxon>
        <taxon>Lachnospirales</taxon>
        <taxon>Lachnospiraceae</taxon>
        <taxon>Eisenbergiella</taxon>
    </lineage>
</organism>
<dbReference type="PANTHER" id="PTHR43744:SF9">
    <property type="entry name" value="POLYGALACTURONAN_RHAMNOGALACTURONAN TRANSPORT SYSTEM PERMEASE PROTEIN YTCP"/>
    <property type="match status" value="1"/>
</dbReference>
<dbReference type="SUPFAM" id="SSF161098">
    <property type="entry name" value="MetI-like"/>
    <property type="match status" value="1"/>
</dbReference>
<dbReference type="GO" id="GO:0055085">
    <property type="term" value="P:transmembrane transport"/>
    <property type="evidence" value="ECO:0007669"/>
    <property type="project" value="InterPro"/>
</dbReference>
<dbReference type="Gene3D" id="1.10.3720.10">
    <property type="entry name" value="MetI-like"/>
    <property type="match status" value="1"/>
</dbReference>
<sequence length="295" mass="32705">MNAKTAERLYQIFIYTVVGILVLISLFPLVYVACLSLTSEAEYMARGNLMVVPYHPTLTGYKRILLDTDIYIRGFGVSVARTLVGTMTTLFCTLILGYLLSRKDLPGRKILLIAVMITVLYGGGLIPTFMTVQEVGLLDTFWAMIIPTLVDSWSVLVFKQSFEGLPQEVMESASVDGCGELRMLLRIVLPMSTPVMAALGLFTAVGHWNAWFDAMIYIQKNTDLFPLQLLLRNLLVNASIGYDLNAGIDLERSALQTPTSLRMVVVMIGTIPILCIYPFLQKYFTAGMYVGAVKG</sequence>
<evidence type="ECO:0000256" key="2">
    <source>
        <dbReference type="ARBA" id="ARBA00022448"/>
    </source>
</evidence>
<dbReference type="PANTHER" id="PTHR43744">
    <property type="entry name" value="ABC TRANSPORTER PERMEASE PROTEIN MG189-RELATED-RELATED"/>
    <property type="match status" value="1"/>
</dbReference>
<dbReference type="CDD" id="cd06261">
    <property type="entry name" value="TM_PBP2"/>
    <property type="match status" value="1"/>
</dbReference>
<name>A0A9D2L259_9FIRM</name>
<comment type="caution">
    <text evidence="9">The sequence shown here is derived from an EMBL/GenBank/DDBJ whole genome shotgun (WGS) entry which is preliminary data.</text>
</comment>
<keyword evidence="4 7" id="KW-0812">Transmembrane</keyword>
<evidence type="ECO:0000259" key="8">
    <source>
        <dbReference type="PROSITE" id="PS50928"/>
    </source>
</evidence>
<evidence type="ECO:0000313" key="9">
    <source>
        <dbReference type="EMBL" id="HJA94125.1"/>
    </source>
</evidence>
<proteinExistence type="predicted"/>
<protein>
    <submittedName>
        <fullName evidence="9">Carbohydrate ABC transporter permease</fullName>
    </submittedName>
</protein>
<evidence type="ECO:0000256" key="3">
    <source>
        <dbReference type="ARBA" id="ARBA00022475"/>
    </source>
</evidence>
<dbReference type="Proteomes" id="UP000886858">
    <property type="component" value="Unassembled WGS sequence"/>
</dbReference>